<dbReference type="Proteomes" id="UP000320333">
    <property type="component" value="Unassembled WGS sequence"/>
</dbReference>
<evidence type="ECO:0000256" key="2">
    <source>
        <dbReference type="ARBA" id="ARBA00022723"/>
    </source>
</evidence>
<feature type="domain" description="C2H2-type" evidence="7">
    <location>
        <begin position="85"/>
        <end position="107"/>
    </location>
</feature>
<keyword evidence="9" id="KW-1185">Reference proteome</keyword>
<dbReference type="AlphaFoldDB" id="A0A507DXI8"/>
<accession>A0A507DXI8</accession>
<dbReference type="InterPro" id="IPR050806">
    <property type="entry name" value="pacC/RIM101"/>
</dbReference>
<evidence type="ECO:0000313" key="8">
    <source>
        <dbReference type="EMBL" id="TPX55897.1"/>
    </source>
</evidence>
<sequence>MHTTESPAFVCLWENERLGPCLRTFLDADDLFGHLAEDHIGRKCLGSLQLHCRWSACSHRGKQFGKRDNIVSHCRSHVPFRANVCLDCCSEFKWPQDLKKHCTKFNHRYAEPELKGRPGPTGLCKVGAAGSPMAVNRLSLTGGRRMQRLEPSSLTPYTPYERAPTKHTSGFKPHKLSIEFLLLPMPLDSTC</sequence>
<comment type="caution">
    <text evidence="8">The sequence shown here is derived from an EMBL/GenBank/DDBJ whole genome shotgun (WGS) entry which is preliminary data.</text>
</comment>
<keyword evidence="3" id="KW-0677">Repeat</keyword>
<dbReference type="Gene3D" id="3.30.160.60">
    <property type="entry name" value="Classic Zinc Finger"/>
    <property type="match status" value="1"/>
</dbReference>
<dbReference type="GO" id="GO:0008270">
    <property type="term" value="F:zinc ion binding"/>
    <property type="evidence" value="ECO:0007669"/>
    <property type="project" value="UniProtKB-KW"/>
</dbReference>
<dbReference type="GO" id="GO:0005634">
    <property type="term" value="C:nucleus"/>
    <property type="evidence" value="ECO:0007669"/>
    <property type="project" value="UniProtKB-SubCell"/>
</dbReference>
<evidence type="ECO:0000256" key="3">
    <source>
        <dbReference type="ARBA" id="ARBA00022737"/>
    </source>
</evidence>
<dbReference type="EMBL" id="QEAP01000826">
    <property type="protein sequence ID" value="TPX55897.1"/>
    <property type="molecule type" value="Genomic_DNA"/>
</dbReference>
<reference evidence="8 9" key="1">
    <citation type="journal article" date="2019" name="Sci. Rep.">
        <title>Comparative genomics of chytrid fungi reveal insights into the obligate biotrophic and pathogenic lifestyle of Synchytrium endobioticum.</title>
        <authorList>
            <person name="van de Vossenberg B.T.L.H."/>
            <person name="Warris S."/>
            <person name="Nguyen H.D.T."/>
            <person name="van Gent-Pelzer M.P.E."/>
            <person name="Joly D.L."/>
            <person name="van de Geest H.C."/>
            <person name="Bonants P.J.M."/>
            <person name="Smith D.S."/>
            <person name="Levesque C.A."/>
            <person name="van der Lee T.A.J."/>
        </authorList>
    </citation>
    <scope>NUCLEOTIDE SEQUENCE [LARGE SCALE GENOMIC DNA]</scope>
    <source>
        <strain evidence="8 9">CBS 675.73</strain>
    </source>
</reference>
<evidence type="ECO:0000313" key="9">
    <source>
        <dbReference type="Proteomes" id="UP000320333"/>
    </source>
</evidence>
<organism evidence="8 9">
    <name type="scientific">Chytriomyces confervae</name>
    <dbReference type="NCBI Taxonomy" id="246404"/>
    <lineage>
        <taxon>Eukaryota</taxon>
        <taxon>Fungi</taxon>
        <taxon>Fungi incertae sedis</taxon>
        <taxon>Chytridiomycota</taxon>
        <taxon>Chytridiomycota incertae sedis</taxon>
        <taxon>Chytridiomycetes</taxon>
        <taxon>Chytridiales</taxon>
        <taxon>Chytriomycetaceae</taxon>
        <taxon>Chytriomyces</taxon>
    </lineage>
</organism>
<protein>
    <recommendedName>
        <fullName evidence="7">C2H2-type domain-containing protein</fullName>
    </recommendedName>
</protein>
<gene>
    <name evidence="8" type="ORF">CcCBS67573_g09416</name>
</gene>
<evidence type="ECO:0000256" key="4">
    <source>
        <dbReference type="ARBA" id="ARBA00022771"/>
    </source>
</evidence>
<dbReference type="OrthoDB" id="6155966at2759"/>
<dbReference type="InterPro" id="IPR013087">
    <property type="entry name" value="Znf_C2H2_type"/>
</dbReference>
<evidence type="ECO:0000256" key="5">
    <source>
        <dbReference type="ARBA" id="ARBA00022833"/>
    </source>
</evidence>
<dbReference type="PROSITE" id="PS00028">
    <property type="entry name" value="ZINC_FINGER_C2H2_1"/>
    <property type="match status" value="1"/>
</dbReference>
<keyword evidence="6" id="KW-0539">Nucleus</keyword>
<evidence type="ECO:0000259" key="7">
    <source>
        <dbReference type="PROSITE" id="PS00028"/>
    </source>
</evidence>
<comment type="subcellular location">
    <subcellularLocation>
        <location evidence="1">Nucleus</location>
    </subcellularLocation>
</comment>
<dbReference type="STRING" id="246404.A0A507DXI8"/>
<name>A0A507DXI8_9FUNG</name>
<keyword evidence="5" id="KW-0862">Zinc</keyword>
<keyword evidence="4" id="KW-0863">Zinc-finger</keyword>
<evidence type="ECO:0000256" key="6">
    <source>
        <dbReference type="ARBA" id="ARBA00023242"/>
    </source>
</evidence>
<dbReference type="PANTHER" id="PTHR47257:SF1">
    <property type="entry name" value="PH-RESPONSE TRANSCRIPTION FACTOR PACC_RIM101"/>
    <property type="match status" value="1"/>
</dbReference>
<evidence type="ECO:0000256" key="1">
    <source>
        <dbReference type="ARBA" id="ARBA00004123"/>
    </source>
</evidence>
<proteinExistence type="predicted"/>
<dbReference type="PANTHER" id="PTHR47257">
    <property type="entry name" value="PH-RESPONSE TRANSCRIPTION FACTOR PACC/RIM101"/>
    <property type="match status" value="1"/>
</dbReference>
<keyword evidence="2" id="KW-0479">Metal-binding</keyword>